<sequence length="91" mass="10832">MDYEWDEAKRWSNIDKHKVDFRLAAFIFEGPVILEPDHRRDYGEERFLAIGFVDNECFVVAHTRRGEIIRLISAWKGGRNDRRKHQALYPG</sequence>
<dbReference type="InterPro" id="IPR007460">
    <property type="entry name" value="BrnT_toxin"/>
</dbReference>
<comment type="caution">
    <text evidence="1">The sequence shown here is derived from an EMBL/GenBank/DDBJ whole genome shotgun (WGS) entry which is preliminary data.</text>
</comment>
<evidence type="ECO:0000313" key="2">
    <source>
        <dbReference type="Proteomes" id="UP001060275"/>
    </source>
</evidence>
<dbReference type="AlphaFoldDB" id="A0A9Q4FU70"/>
<organism evidence="1 2">
    <name type="scientific">Devosia ureilytica</name>
    <dbReference type="NCBI Taxonomy" id="2952754"/>
    <lineage>
        <taxon>Bacteria</taxon>
        <taxon>Pseudomonadati</taxon>
        <taxon>Pseudomonadota</taxon>
        <taxon>Alphaproteobacteria</taxon>
        <taxon>Hyphomicrobiales</taxon>
        <taxon>Devosiaceae</taxon>
        <taxon>Devosia</taxon>
    </lineage>
</organism>
<reference evidence="1" key="1">
    <citation type="submission" date="2022-06" db="EMBL/GenBank/DDBJ databases">
        <title>Devosia sp. XJ19-45 genome assembly.</title>
        <authorList>
            <person name="Li B."/>
            <person name="Cai M."/>
            <person name="Nie G."/>
            <person name="Li W."/>
        </authorList>
    </citation>
    <scope>NUCLEOTIDE SEQUENCE</scope>
    <source>
        <strain evidence="1">XJ19-45</strain>
    </source>
</reference>
<evidence type="ECO:0000313" key="1">
    <source>
        <dbReference type="EMBL" id="MCP8888385.1"/>
    </source>
</evidence>
<gene>
    <name evidence="1" type="ORF">NF348_14800</name>
</gene>
<dbReference type="EMBL" id="JAMWDU010000005">
    <property type="protein sequence ID" value="MCP8888385.1"/>
    <property type="molecule type" value="Genomic_DNA"/>
</dbReference>
<name>A0A9Q4FU70_9HYPH</name>
<dbReference type="Pfam" id="PF04365">
    <property type="entry name" value="BrnT_toxin"/>
    <property type="match status" value="1"/>
</dbReference>
<proteinExistence type="predicted"/>
<dbReference type="Proteomes" id="UP001060275">
    <property type="component" value="Unassembled WGS sequence"/>
</dbReference>
<accession>A0A9Q4FU70</accession>
<keyword evidence="2" id="KW-1185">Reference proteome</keyword>
<protein>
    <submittedName>
        <fullName evidence="1">BrnT family toxin</fullName>
    </submittedName>
</protein>
<dbReference type="RefSeq" id="WP_254675437.1">
    <property type="nucleotide sequence ID" value="NZ_JAMWDU010000005.1"/>
</dbReference>
<dbReference type="InterPro" id="IPR038573">
    <property type="entry name" value="BrnT_sf"/>
</dbReference>
<dbReference type="Gene3D" id="3.10.450.530">
    <property type="entry name" value="Ribonuclease toxin, BrnT, of type II toxin-antitoxin system"/>
    <property type="match status" value="1"/>
</dbReference>